<protein>
    <submittedName>
        <fullName evidence="2">Uncharacterized protein</fullName>
    </submittedName>
</protein>
<comment type="caution">
    <text evidence="2">The sequence shown here is derived from an EMBL/GenBank/DDBJ whole genome shotgun (WGS) entry which is preliminary data.</text>
</comment>
<dbReference type="InterPro" id="IPR043777">
    <property type="entry name" value="DUF5719"/>
</dbReference>
<dbReference type="EMBL" id="BSUZ01000001">
    <property type="protein sequence ID" value="GMA88427.1"/>
    <property type="molecule type" value="Genomic_DNA"/>
</dbReference>
<feature type="region of interest" description="Disordered" evidence="1">
    <location>
        <begin position="120"/>
        <end position="186"/>
    </location>
</feature>
<evidence type="ECO:0000256" key="1">
    <source>
        <dbReference type="SAM" id="MobiDB-lite"/>
    </source>
</evidence>
<name>A0ABQ6JNL7_9ACTN</name>
<feature type="compositionally biased region" description="Low complexity" evidence="1">
    <location>
        <begin position="137"/>
        <end position="175"/>
    </location>
</feature>
<accession>A0ABQ6JNL7</accession>
<reference evidence="3" key="1">
    <citation type="journal article" date="2019" name="Int. J. Syst. Evol. Microbiol.">
        <title>The Global Catalogue of Microorganisms (GCM) 10K type strain sequencing project: providing services to taxonomists for standard genome sequencing and annotation.</title>
        <authorList>
            <consortium name="The Broad Institute Genomics Platform"/>
            <consortium name="The Broad Institute Genome Sequencing Center for Infectious Disease"/>
            <person name="Wu L."/>
            <person name="Ma J."/>
        </authorList>
    </citation>
    <scope>NUCLEOTIDE SEQUENCE [LARGE SCALE GENOMIC DNA]</scope>
    <source>
        <strain evidence="3">NBRC 108730</strain>
    </source>
</reference>
<dbReference type="Pfam" id="PF18986">
    <property type="entry name" value="DUF5719"/>
    <property type="match status" value="1"/>
</dbReference>
<evidence type="ECO:0000313" key="3">
    <source>
        <dbReference type="Proteomes" id="UP001157017"/>
    </source>
</evidence>
<proteinExistence type="predicted"/>
<gene>
    <name evidence="2" type="ORF">GCM10025868_36770</name>
</gene>
<sequence>MLRVPGGASREVSLTGVPPGEYGVEVTSDTPVVAGAEVRRQAAGRSVADIAWAASADPVTGVAGTALAPPGVSTRLLLTAPRDTVEADVVTGTGASTRVRVPAGTTLGLAQDGVGAVWVRPLPGSGDPQPGGGAPGLRGRPAGPGALDVAAAAGAPDRAASGGRTEPVARAGPLRPRGRPRRETAQ</sequence>
<organism evidence="2 3">
    <name type="scientific">Angustibacter aerolatus</name>
    <dbReference type="NCBI Taxonomy" id="1162965"/>
    <lineage>
        <taxon>Bacteria</taxon>
        <taxon>Bacillati</taxon>
        <taxon>Actinomycetota</taxon>
        <taxon>Actinomycetes</taxon>
        <taxon>Kineosporiales</taxon>
        <taxon>Kineosporiaceae</taxon>
    </lineage>
</organism>
<dbReference type="Proteomes" id="UP001157017">
    <property type="component" value="Unassembled WGS sequence"/>
</dbReference>
<keyword evidence="3" id="KW-1185">Reference proteome</keyword>
<evidence type="ECO:0000313" key="2">
    <source>
        <dbReference type="EMBL" id="GMA88427.1"/>
    </source>
</evidence>